<feature type="chain" id="PRO_5042004978" description="GH18 domain-containing protein" evidence="1">
    <location>
        <begin position="23"/>
        <end position="365"/>
    </location>
</feature>
<dbReference type="Gene3D" id="3.20.20.80">
    <property type="entry name" value="Glycosidases"/>
    <property type="match status" value="1"/>
</dbReference>
<proteinExistence type="predicted"/>
<accession>A0AAD3HGP3</accession>
<dbReference type="EMBL" id="BMAR01000001">
    <property type="protein sequence ID" value="GFR40177.1"/>
    <property type="molecule type" value="Genomic_DNA"/>
</dbReference>
<organism evidence="2 3">
    <name type="scientific">Astrephomene gubernaculifera</name>
    <dbReference type="NCBI Taxonomy" id="47775"/>
    <lineage>
        <taxon>Eukaryota</taxon>
        <taxon>Viridiplantae</taxon>
        <taxon>Chlorophyta</taxon>
        <taxon>core chlorophytes</taxon>
        <taxon>Chlorophyceae</taxon>
        <taxon>CS clade</taxon>
        <taxon>Chlamydomonadales</taxon>
        <taxon>Astrephomenaceae</taxon>
        <taxon>Astrephomene</taxon>
    </lineage>
</organism>
<comment type="caution">
    <text evidence="2">The sequence shown here is derived from an EMBL/GenBank/DDBJ whole genome shotgun (WGS) entry which is preliminary data.</text>
</comment>
<dbReference type="SUPFAM" id="SSF51445">
    <property type="entry name" value="(Trans)glycosidases"/>
    <property type="match status" value="1"/>
</dbReference>
<reference evidence="2 3" key="1">
    <citation type="journal article" date="2021" name="Sci. Rep.">
        <title>Genome sequencing of the multicellular alga Astrephomene provides insights into convergent evolution of germ-soma differentiation.</title>
        <authorList>
            <person name="Yamashita S."/>
            <person name="Yamamoto K."/>
            <person name="Matsuzaki R."/>
            <person name="Suzuki S."/>
            <person name="Yamaguchi H."/>
            <person name="Hirooka S."/>
            <person name="Minakuchi Y."/>
            <person name="Miyagishima S."/>
            <person name="Kawachi M."/>
            <person name="Toyoda A."/>
            <person name="Nozaki H."/>
        </authorList>
    </citation>
    <scope>NUCLEOTIDE SEQUENCE [LARGE SCALE GENOMIC DNA]</scope>
    <source>
        <strain evidence="2 3">NIES-4017</strain>
    </source>
</reference>
<dbReference type="AlphaFoldDB" id="A0AAD3HGP3"/>
<dbReference type="InterPro" id="IPR017853">
    <property type="entry name" value="GH"/>
</dbReference>
<feature type="signal peptide" evidence="1">
    <location>
        <begin position="1"/>
        <end position="22"/>
    </location>
</feature>
<sequence length="365" mass="39576">MDPNAVKLRGFTLALVLGIASSAILPDNLAVVATPKGNGAWLYVETQQQIDLWKQQITNYNTLAGPQRAIRVLYVYSMDFDITYQSPVIGKLTEIAAKSFRSIPYVTHVGAIIDGILSGSANLNSLTSAKVKAFADSYARVYCNSSALDGIQLDLEPYSATYKNSTLTFVRRLSQNLRDNSTCAKPKFLAFFVGPRQADADLYDALGPNGYAVISGYDLDSPKAGYPETPKTYQTNLLTNVKVVLTSAATSKYGKFSIGLPFAASACEFQTGISTTNPAKTIPGYPMYDANNLTNSYIPNAFAVLNQTLGAGYEKVGNPFLGVSVWAWVSRDVVVSGYRHVPKLPFDTSGMMSYMAKTMPCKNTV</sequence>
<gene>
    <name evidence="2" type="ORF">Agub_g734</name>
</gene>
<keyword evidence="3" id="KW-1185">Reference proteome</keyword>
<name>A0AAD3HGP3_9CHLO</name>
<evidence type="ECO:0000313" key="3">
    <source>
        <dbReference type="Proteomes" id="UP001054857"/>
    </source>
</evidence>
<evidence type="ECO:0000256" key="1">
    <source>
        <dbReference type="SAM" id="SignalP"/>
    </source>
</evidence>
<evidence type="ECO:0008006" key="4">
    <source>
        <dbReference type="Google" id="ProtNLM"/>
    </source>
</evidence>
<protein>
    <recommendedName>
        <fullName evidence="4">GH18 domain-containing protein</fullName>
    </recommendedName>
</protein>
<keyword evidence="1" id="KW-0732">Signal</keyword>
<dbReference type="Proteomes" id="UP001054857">
    <property type="component" value="Unassembled WGS sequence"/>
</dbReference>
<evidence type="ECO:0000313" key="2">
    <source>
        <dbReference type="EMBL" id="GFR40177.1"/>
    </source>
</evidence>